<evidence type="ECO:0000256" key="6">
    <source>
        <dbReference type="ARBA" id="ARBA00022723"/>
    </source>
</evidence>
<dbReference type="CDD" id="cd16448">
    <property type="entry name" value="RING-H2"/>
    <property type="match status" value="1"/>
</dbReference>
<evidence type="ECO:0000259" key="15">
    <source>
        <dbReference type="PROSITE" id="PS50089"/>
    </source>
</evidence>
<feature type="transmembrane region" description="Helical" evidence="14">
    <location>
        <begin position="181"/>
        <end position="203"/>
    </location>
</feature>
<feature type="compositionally biased region" description="Pro residues" evidence="13">
    <location>
        <begin position="76"/>
        <end position="90"/>
    </location>
</feature>
<dbReference type="GO" id="GO:0016020">
    <property type="term" value="C:membrane"/>
    <property type="evidence" value="ECO:0007669"/>
    <property type="project" value="UniProtKB-SubCell"/>
</dbReference>
<evidence type="ECO:0000256" key="3">
    <source>
        <dbReference type="ARBA" id="ARBA00012483"/>
    </source>
</evidence>
<evidence type="ECO:0000256" key="8">
    <source>
        <dbReference type="ARBA" id="ARBA00022786"/>
    </source>
</evidence>
<accession>A0A8K0XUQ2</accession>
<organism evidence="16 17">
    <name type="scientific">Cristinia sonorae</name>
    <dbReference type="NCBI Taxonomy" id="1940300"/>
    <lineage>
        <taxon>Eukaryota</taxon>
        <taxon>Fungi</taxon>
        <taxon>Dikarya</taxon>
        <taxon>Basidiomycota</taxon>
        <taxon>Agaricomycotina</taxon>
        <taxon>Agaricomycetes</taxon>
        <taxon>Agaricomycetidae</taxon>
        <taxon>Agaricales</taxon>
        <taxon>Pleurotineae</taxon>
        <taxon>Stephanosporaceae</taxon>
        <taxon>Cristinia</taxon>
    </lineage>
</organism>
<feature type="region of interest" description="Disordered" evidence="13">
    <location>
        <begin position="600"/>
        <end position="619"/>
    </location>
</feature>
<comment type="subcellular location">
    <subcellularLocation>
        <location evidence="2">Membrane</location>
        <topology evidence="2">Multi-pass membrane protein</topology>
    </subcellularLocation>
</comment>
<evidence type="ECO:0000256" key="14">
    <source>
        <dbReference type="SAM" id="Phobius"/>
    </source>
</evidence>
<feature type="transmembrane region" description="Helical" evidence="14">
    <location>
        <begin position="321"/>
        <end position="352"/>
    </location>
</feature>
<name>A0A8K0XUQ2_9AGAR</name>
<dbReference type="Proteomes" id="UP000813824">
    <property type="component" value="Unassembled WGS sequence"/>
</dbReference>
<dbReference type="PANTHER" id="PTHR45977">
    <property type="entry name" value="TARGET OF ERK KINASE MPK-1"/>
    <property type="match status" value="1"/>
</dbReference>
<evidence type="ECO:0000256" key="9">
    <source>
        <dbReference type="ARBA" id="ARBA00022833"/>
    </source>
</evidence>
<keyword evidence="6" id="KW-0479">Metal-binding</keyword>
<dbReference type="PROSITE" id="PS50089">
    <property type="entry name" value="ZF_RING_2"/>
    <property type="match status" value="1"/>
</dbReference>
<keyword evidence="10 14" id="KW-1133">Transmembrane helix</keyword>
<dbReference type="EMBL" id="JAEVFJ010000001">
    <property type="protein sequence ID" value="KAH8107927.1"/>
    <property type="molecule type" value="Genomic_DNA"/>
</dbReference>
<dbReference type="SMART" id="SM00184">
    <property type="entry name" value="RING"/>
    <property type="match status" value="1"/>
</dbReference>
<dbReference type="Pfam" id="PF13639">
    <property type="entry name" value="zf-RING_2"/>
    <property type="match status" value="1"/>
</dbReference>
<keyword evidence="11 14" id="KW-0472">Membrane</keyword>
<dbReference type="InterPro" id="IPR001841">
    <property type="entry name" value="Znf_RING"/>
</dbReference>
<dbReference type="SUPFAM" id="SSF57850">
    <property type="entry name" value="RING/U-box"/>
    <property type="match status" value="1"/>
</dbReference>
<feature type="region of interest" description="Disordered" evidence="13">
    <location>
        <begin position="515"/>
        <end position="538"/>
    </location>
</feature>
<keyword evidence="17" id="KW-1185">Reference proteome</keyword>
<evidence type="ECO:0000313" key="17">
    <source>
        <dbReference type="Proteomes" id="UP000813824"/>
    </source>
</evidence>
<feature type="compositionally biased region" description="Low complexity" evidence="13">
    <location>
        <begin position="91"/>
        <end position="105"/>
    </location>
</feature>
<keyword evidence="8" id="KW-0833">Ubl conjugation pathway</keyword>
<evidence type="ECO:0000256" key="2">
    <source>
        <dbReference type="ARBA" id="ARBA00004141"/>
    </source>
</evidence>
<evidence type="ECO:0000256" key="10">
    <source>
        <dbReference type="ARBA" id="ARBA00022989"/>
    </source>
</evidence>
<comment type="caution">
    <text evidence="16">The sequence shown here is derived from an EMBL/GenBank/DDBJ whole genome shotgun (WGS) entry which is preliminary data.</text>
</comment>
<evidence type="ECO:0000256" key="1">
    <source>
        <dbReference type="ARBA" id="ARBA00000900"/>
    </source>
</evidence>
<keyword evidence="9" id="KW-0862">Zinc</keyword>
<dbReference type="InterPro" id="IPR013083">
    <property type="entry name" value="Znf_RING/FYVE/PHD"/>
</dbReference>
<dbReference type="EC" id="2.3.2.27" evidence="3"/>
<feature type="transmembrane region" description="Helical" evidence="14">
    <location>
        <begin position="283"/>
        <end position="301"/>
    </location>
</feature>
<keyword evidence="4" id="KW-0808">Transferase</keyword>
<dbReference type="PANTHER" id="PTHR45977:SF4">
    <property type="entry name" value="RING-TYPE DOMAIN-CONTAINING PROTEIN"/>
    <property type="match status" value="1"/>
</dbReference>
<dbReference type="GO" id="GO:0016567">
    <property type="term" value="P:protein ubiquitination"/>
    <property type="evidence" value="ECO:0007669"/>
    <property type="project" value="TreeGrafter"/>
</dbReference>
<evidence type="ECO:0000256" key="12">
    <source>
        <dbReference type="PROSITE-ProRule" id="PRU00175"/>
    </source>
</evidence>
<evidence type="ECO:0000256" key="13">
    <source>
        <dbReference type="SAM" id="MobiDB-lite"/>
    </source>
</evidence>
<reference evidence="16" key="1">
    <citation type="journal article" date="2021" name="New Phytol.">
        <title>Evolutionary innovations through gain and loss of genes in the ectomycorrhizal Boletales.</title>
        <authorList>
            <person name="Wu G."/>
            <person name="Miyauchi S."/>
            <person name="Morin E."/>
            <person name="Kuo A."/>
            <person name="Drula E."/>
            <person name="Varga T."/>
            <person name="Kohler A."/>
            <person name="Feng B."/>
            <person name="Cao Y."/>
            <person name="Lipzen A."/>
            <person name="Daum C."/>
            <person name="Hundley H."/>
            <person name="Pangilinan J."/>
            <person name="Johnson J."/>
            <person name="Barry K."/>
            <person name="LaButti K."/>
            <person name="Ng V."/>
            <person name="Ahrendt S."/>
            <person name="Min B."/>
            <person name="Choi I.G."/>
            <person name="Park H."/>
            <person name="Plett J.M."/>
            <person name="Magnuson J."/>
            <person name="Spatafora J.W."/>
            <person name="Nagy L.G."/>
            <person name="Henrissat B."/>
            <person name="Grigoriev I.V."/>
            <person name="Yang Z.L."/>
            <person name="Xu J."/>
            <person name="Martin F.M."/>
        </authorList>
    </citation>
    <scope>NUCLEOTIDE SEQUENCE</scope>
    <source>
        <strain evidence="16">KKN 215</strain>
    </source>
</reference>
<keyword evidence="5 14" id="KW-0812">Transmembrane</keyword>
<evidence type="ECO:0000256" key="7">
    <source>
        <dbReference type="ARBA" id="ARBA00022771"/>
    </source>
</evidence>
<evidence type="ECO:0000313" key="16">
    <source>
        <dbReference type="EMBL" id="KAH8107927.1"/>
    </source>
</evidence>
<evidence type="ECO:0000256" key="5">
    <source>
        <dbReference type="ARBA" id="ARBA00022692"/>
    </source>
</evidence>
<feature type="transmembrane region" description="Helical" evidence="14">
    <location>
        <begin position="136"/>
        <end position="161"/>
    </location>
</feature>
<dbReference type="OrthoDB" id="8062037at2759"/>
<gene>
    <name evidence="16" type="ORF">BXZ70DRAFT_22503</name>
</gene>
<dbReference type="GO" id="GO:0061630">
    <property type="term" value="F:ubiquitin protein ligase activity"/>
    <property type="evidence" value="ECO:0007669"/>
    <property type="project" value="UniProtKB-EC"/>
</dbReference>
<feature type="domain" description="RING-type" evidence="15">
    <location>
        <begin position="492"/>
        <end position="594"/>
    </location>
</feature>
<dbReference type="AlphaFoldDB" id="A0A8K0XUQ2"/>
<sequence length="619" mass="68085">MESHNVAFSPDEDHALRRVRSTGDIDASTSRPSRAYHSPGHHAPSRSDGHTQHPPGFPFSTLNRISPATSADELPPLRPPTPARSPPPATPSRRASAAAAGTRAGQRNGPQRHGVLGSILTLLGYQGPNAAARKEIIALVWNLSFALVQFVAVVTLLAISAHTESPIVPGISEWKACERPLGAWNCIWVVRVVLGAILAMWGFKRDRTIRLAAEQRQRETLDSLESGGRPRLSSPAALGGNTRSLPTDRTTYPRPDPTPVNTPSRANTTTNVTLPYSNLYSRLSLITSLMSLTWFLTAHVLEYTSTNTCRRTSPHLWWLTFGIICILYLMILEIFLLGVLVFILGPIIYVAWSLILLCLGRHPLQNPFYIKPEIGKLPKSVVDQIPLVLYIPAPPEDSAYHNSQSKGSPITVPQPVYSYPPKSPTASSTLPRKKRFAFLRRKDKKSKDGEKGSGKNKGSKGKGVPEAEKTWEDHWEAGSYPFVRLEGNRAACAICLMDFEEPKRVEGPHPLLSATEAQRQEPAEVPANEASGGETTEEVVRVDEITVEDRERLQLEDAGEGAQPLRLLVCGHVFHKTCLDPWLTDVSGRCPVCQRAVEIPEPPKKKRRGNSRTNSTPNS</sequence>
<protein>
    <recommendedName>
        <fullName evidence="3">RING-type E3 ubiquitin transferase</fullName>
        <ecNumber evidence="3">2.3.2.27</ecNumber>
    </recommendedName>
</protein>
<feature type="region of interest" description="Disordered" evidence="13">
    <location>
        <begin position="441"/>
        <end position="468"/>
    </location>
</feature>
<evidence type="ECO:0000256" key="11">
    <source>
        <dbReference type="ARBA" id="ARBA00023136"/>
    </source>
</evidence>
<dbReference type="GO" id="GO:0006511">
    <property type="term" value="P:ubiquitin-dependent protein catabolic process"/>
    <property type="evidence" value="ECO:0007669"/>
    <property type="project" value="TreeGrafter"/>
</dbReference>
<evidence type="ECO:0000256" key="4">
    <source>
        <dbReference type="ARBA" id="ARBA00022679"/>
    </source>
</evidence>
<feature type="region of interest" description="Disordered" evidence="13">
    <location>
        <begin position="220"/>
        <end position="269"/>
    </location>
</feature>
<proteinExistence type="predicted"/>
<comment type="catalytic activity">
    <reaction evidence="1">
        <text>S-ubiquitinyl-[E2 ubiquitin-conjugating enzyme]-L-cysteine + [acceptor protein]-L-lysine = [E2 ubiquitin-conjugating enzyme]-L-cysteine + N(6)-ubiquitinyl-[acceptor protein]-L-lysine.</text>
        <dbReference type="EC" id="2.3.2.27"/>
    </reaction>
</comment>
<keyword evidence="7 12" id="KW-0863">Zinc-finger</keyword>
<dbReference type="GO" id="GO:0008270">
    <property type="term" value="F:zinc ion binding"/>
    <property type="evidence" value="ECO:0007669"/>
    <property type="project" value="UniProtKB-KW"/>
</dbReference>
<feature type="region of interest" description="Disordered" evidence="13">
    <location>
        <begin position="1"/>
        <end position="112"/>
    </location>
</feature>
<dbReference type="Gene3D" id="3.30.40.10">
    <property type="entry name" value="Zinc/RING finger domain, C3HC4 (zinc finger)"/>
    <property type="match status" value="1"/>
</dbReference>
<feature type="compositionally biased region" description="Polar residues" evidence="13">
    <location>
        <begin position="60"/>
        <end position="69"/>
    </location>
</feature>